<dbReference type="GO" id="GO:0050661">
    <property type="term" value="F:NADP binding"/>
    <property type="evidence" value="ECO:0007669"/>
    <property type="project" value="TreeGrafter"/>
</dbReference>
<dbReference type="Pfam" id="PF01488">
    <property type="entry name" value="Shikimate_DH"/>
    <property type="match status" value="1"/>
</dbReference>
<evidence type="ECO:0000256" key="5">
    <source>
        <dbReference type="ARBA" id="ARBA00023141"/>
    </source>
</evidence>
<reference evidence="9 10" key="1">
    <citation type="submission" date="2020-05" db="EMBL/GenBank/DDBJ databases">
        <authorList>
            <person name="Niu N."/>
        </authorList>
    </citation>
    <scope>NUCLEOTIDE SEQUENCE [LARGE SCALE GENOMIC DNA]</scope>
    <source>
        <strain evidence="9 10">LMG10982</strain>
    </source>
</reference>
<sequence length="267" mass="29019">MKEITGHTKVFFIIADPIHHVQTPQMLNRVFAKHQFDGVVVPLHIPKQSLADAMKFFKGLKNFGGCVVTVPHKMDVLQYCERLTKEASMMGAANVFRKHEDGSLEAHMLDGEGFIRGLKGHNHSVKNKSVYLAGAGGAANALAFALLNEGVAKLTIGNRTQQKAEDLRDKLLMVNSSFDIHIGTGNVSGHDVVVNATSLGLKDGDALPLDVDTLDTSQLVCEIIMQPKETALLKAALQKGCQIHYGTPMLEGQVELMAEFFGASKDE</sequence>
<keyword evidence="4" id="KW-0560">Oxidoreductase</keyword>
<dbReference type="Pfam" id="PF08501">
    <property type="entry name" value="Shikimate_dh_N"/>
    <property type="match status" value="1"/>
</dbReference>
<dbReference type="Gene3D" id="3.40.50.10860">
    <property type="entry name" value="Leucine Dehydrogenase, chain A, domain 1"/>
    <property type="match status" value="1"/>
</dbReference>
<accession>A0A7Y4P771</accession>
<evidence type="ECO:0000256" key="2">
    <source>
        <dbReference type="ARBA" id="ARBA00012962"/>
    </source>
</evidence>
<evidence type="ECO:0000259" key="8">
    <source>
        <dbReference type="Pfam" id="PF08501"/>
    </source>
</evidence>
<dbReference type="GO" id="GO:0009073">
    <property type="term" value="P:aromatic amino acid family biosynthetic process"/>
    <property type="evidence" value="ECO:0007669"/>
    <property type="project" value="UniProtKB-KW"/>
</dbReference>
<feature type="domain" description="Quinate/shikimate 5-dehydrogenase/glutamyl-tRNA reductase" evidence="7">
    <location>
        <begin position="124"/>
        <end position="198"/>
    </location>
</feature>
<dbReference type="InterPro" id="IPR013708">
    <property type="entry name" value="Shikimate_DH-bd_N"/>
</dbReference>
<feature type="domain" description="Shikimate dehydrogenase substrate binding N-terminal" evidence="8">
    <location>
        <begin position="13"/>
        <end position="95"/>
    </location>
</feature>
<comment type="caution">
    <text evidence="9">The sequence shown here is derived from an EMBL/GenBank/DDBJ whole genome shotgun (WGS) entry which is preliminary data.</text>
</comment>
<name>A0A7Y4P771_9BURK</name>
<dbReference type="InterPro" id="IPR036291">
    <property type="entry name" value="NAD(P)-bd_dom_sf"/>
</dbReference>
<dbReference type="Gene3D" id="3.40.50.720">
    <property type="entry name" value="NAD(P)-binding Rossmann-like Domain"/>
    <property type="match status" value="1"/>
</dbReference>
<dbReference type="RefSeq" id="WP_171589429.1">
    <property type="nucleotide sequence ID" value="NZ_JABGBO010000012.1"/>
</dbReference>
<keyword evidence="5" id="KW-0028">Amino-acid biosynthesis</keyword>
<evidence type="ECO:0000256" key="4">
    <source>
        <dbReference type="ARBA" id="ARBA00023002"/>
    </source>
</evidence>
<comment type="pathway">
    <text evidence="1">Metabolic intermediate biosynthesis; chorismate biosynthesis; chorismate from D-erythrose 4-phosphate and phosphoenolpyruvate: step 4/7.</text>
</comment>
<dbReference type="GO" id="GO:0009423">
    <property type="term" value="P:chorismate biosynthetic process"/>
    <property type="evidence" value="ECO:0007669"/>
    <property type="project" value="UniProtKB-UniPathway"/>
</dbReference>
<evidence type="ECO:0000256" key="1">
    <source>
        <dbReference type="ARBA" id="ARBA00004871"/>
    </source>
</evidence>
<proteinExistence type="predicted"/>
<evidence type="ECO:0000313" key="10">
    <source>
        <dbReference type="Proteomes" id="UP000541421"/>
    </source>
</evidence>
<dbReference type="PANTHER" id="PTHR21089">
    <property type="entry name" value="SHIKIMATE DEHYDROGENASE"/>
    <property type="match status" value="1"/>
</dbReference>
<keyword evidence="5" id="KW-0057">Aromatic amino acid biosynthesis</keyword>
<dbReference type="GO" id="GO:0005829">
    <property type="term" value="C:cytosol"/>
    <property type="evidence" value="ECO:0007669"/>
    <property type="project" value="TreeGrafter"/>
</dbReference>
<evidence type="ECO:0000256" key="3">
    <source>
        <dbReference type="ARBA" id="ARBA00022857"/>
    </source>
</evidence>
<dbReference type="PANTHER" id="PTHR21089:SF1">
    <property type="entry name" value="BIFUNCTIONAL 3-DEHYDROQUINATE DEHYDRATASE_SHIKIMATE DEHYDROGENASE, CHLOROPLASTIC"/>
    <property type="match status" value="1"/>
</dbReference>
<keyword evidence="10" id="KW-1185">Reference proteome</keyword>
<organism evidence="9 10">
    <name type="scientific">Pelistega europaea</name>
    <dbReference type="NCBI Taxonomy" id="106147"/>
    <lineage>
        <taxon>Bacteria</taxon>
        <taxon>Pseudomonadati</taxon>
        <taxon>Pseudomonadota</taxon>
        <taxon>Betaproteobacteria</taxon>
        <taxon>Burkholderiales</taxon>
        <taxon>Alcaligenaceae</taxon>
        <taxon>Pelistega</taxon>
    </lineage>
</organism>
<dbReference type="AlphaFoldDB" id="A0A7Y4P771"/>
<protein>
    <recommendedName>
        <fullName evidence="2">shikimate dehydrogenase (NADP(+))</fullName>
        <ecNumber evidence="2">1.1.1.25</ecNumber>
    </recommendedName>
</protein>
<dbReference type="SUPFAM" id="SSF51735">
    <property type="entry name" value="NAD(P)-binding Rossmann-fold domains"/>
    <property type="match status" value="1"/>
</dbReference>
<dbReference type="InterPro" id="IPR006151">
    <property type="entry name" value="Shikm_DH/Glu-tRNA_Rdtase"/>
</dbReference>
<dbReference type="GO" id="GO:0019632">
    <property type="term" value="P:shikimate metabolic process"/>
    <property type="evidence" value="ECO:0007669"/>
    <property type="project" value="TreeGrafter"/>
</dbReference>
<dbReference type="EMBL" id="JABGBO010000012">
    <property type="protein sequence ID" value="NOL50445.1"/>
    <property type="molecule type" value="Genomic_DNA"/>
</dbReference>
<dbReference type="EC" id="1.1.1.25" evidence="2"/>
<dbReference type="SUPFAM" id="SSF53223">
    <property type="entry name" value="Aminoacid dehydrogenase-like, N-terminal domain"/>
    <property type="match status" value="1"/>
</dbReference>
<dbReference type="InterPro" id="IPR046346">
    <property type="entry name" value="Aminoacid_DH-like_N_sf"/>
</dbReference>
<gene>
    <name evidence="9" type="ORF">HKX40_09920</name>
</gene>
<dbReference type="InterPro" id="IPR022893">
    <property type="entry name" value="Shikimate_DH_fam"/>
</dbReference>
<evidence type="ECO:0000259" key="7">
    <source>
        <dbReference type="Pfam" id="PF01488"/>
    </source>
</evidence>
<dbReference type="GO" id="GO:0004764">
    <property type="term" value="F:shikimate 3-dehydrogenase (NADP+) activity"/>
    <property type="evidence" value="ECO:0007669"/>
    <property type="project" value="UniProtKB-EC"/>
</dbReference>
<comment type="catalytic activity">
    <reaction evidence="6">
        <text>shikimate + NADP(+) = 3-dehydroshikimate + NADPH + H(+)</text>
        <dbReference type="Rhea" id="RHEA:17737"/>
        <dbReference type="ChEBI" id="CHEBI:15378"/>
        <dbReference type="ChEBI" id="CHEBI:16630"/>
        <dbReference type="ChEBI" id="CHEBI:36208"/>
        <dbReference type="ChEBI" id="CHEBI:57783"/>
        <dbReference type="ChEBI" id="CHEBI:58349"/>
        <dbReference type="EC" id="1.1.1.25"/>
    </reaction>
</comment>
<evidence type="ECO:0000256" key="6">
    <source>
        <dbReference type="ARBA" id="ARBA00049442"/>
    </source>
</evidence>
<evidence type="ECO:0000313" key="9">
    <source>
        <dbReference type="EMBL" id="NOL50445.1"/>
    </source>
</evidence>
<dbReference type="Proteomes" id="UP000541421">
    <property type="component" value="Unassembled WGS sequence"/>
</dbReference>
<dbReference type="UniPathway" id="UPA00053">
    <property type="reaction ID" value="UER00087"/>
</dbReference>
<keyword evidence="3" id="KW-0521">NADP</keyword>